<name>A0A388L0G0_CHABU</name>
<gene>
    <name evidence="2" type="ORF">CBR_g21019</name>
</gene>
<evidence type="ECO:0000313" key="2">
    <source>
        <dbReference type="EMBL" id="GBG75775.1"/>
    </source>
</evidence>
<feature type="compositionally biased region" description="Basic and acidic residues" evidence="1">
    <location>
        <begin position="71"/>
        <end position="85"/>
    </location>
</feature>
<feature type="compositionally biased region" description="Basic and acidic residues" evidence="1">
    <location>
        <begin position="338"/>
        <end position="356"/>
    </location>
</feature>
<protein>
    <submittedName>
        <fullName evidence="2">Uncharacterized protein</fullName>
    </submittedName>
</protein>
<dbReference type="OrthoDB" id="1917447at2759"/>
<dbReference type="Gramene" id="GBG75775">
    <property type="protein sequence ID" value="GBG75775"/>
    <property type="gene ID" value="CBR_g21019"/>
</dbReference>
<dbReference type="InterPro" id="IPR016024">
    <property type="entry name" value="ARM-type_fold"/>
</dbReference>
<feature type="region of interest" description="Disordered" evidence="1">
    <location>
        <begin position="1"/>
        <end position="140"/>
    </location>
</feature>
<proteinExistence type="predicted"/>
<feature type="region of interest" description="Disordered" evidence="1">
    <location>
        <begin position="264"/>
        <end position="302"/>
    </location>
</feature>
<dbReference type="Proteomes" id="UP000265515">
    <property type="component" value="Unassembled WGS sequence"/>
</dbReference>
<sequence>MAATIPPGREFNPGLGRESQPGPMERGCGPGEEPGAGLERGNAQGNGVNHACGPGPGPGSEPRGNAQGDGVNRRRDRGPNPDRVRGPGPNPDRVRGPGWALDGGPGPGQEVDRGVGLGAGVESGSELGPGLGHGHGPGVGTARPAEARLFCPRGGDWIDRVPRQLVGIVIHRMVNGRSSPAAESASGGAKDQSLAAEDVRRQSDSLIDADMSVLLDKVYVPFVAGRQANEEAEEGQKGGGDVQPRIGEDLLPEADVEVLCRPADSRDGRAEATTVDGPGVDDEASGDLRTRSGLDSQVGRDPMMTADHGERTGRCGPMAQVNQGATVSRGAPTTIDRPSSRDREARMAVDGRDTGSSDRMTGADGRRPVAVGRWGEDECGIDPMMMRRRSTQSWRASFVRDCFRLTMTVLQSERHIGELQAAGVNAPSLFRNTWRLLEEISTVDQSEWEVCFASTVSQILHGFVQMHQDNQVVQMHKDNQMGRNMGMRPRHRDSSSLSFPPLPLPCASESIPGATPSKRTYQQPLFSSSAEGRTSSTDDRLSMKRLSVRAGPLGRLVTALARPRAAASFLDCLISTVESAAKQRTGCGSAMDPWGRQQKRMSNGGRGGGKDDRAKPTLAAAMELFEIAYERHPRVVLECCAARLCDERSNLSTCRECLSLMSRIHSTISSRRQQHHHQHQHQQGAHEEQQQQQQQREEQEAQEEPYVLRVGSGASGMGGGDSHSHWSGAAAGNLLRTVMYDPRVRIRRHAMDLLCCLRTDYGDIEKENLLYAALVKMRDQDSHVRRRAFEILGKFPFTFLHDNLKDEDWQMVFEEGLSSDVFEGTGGTDPMPGGHVADAEQCGDGDGVGRRRTSLTQCDQDEVAVTAIVEKLLIEFLTLPISGQRAEPSERLARLNFGKRFCLYEPVLWKHVERLMEMELEL</sequence>
<feature type="region of interest" description="Disordered" evidence="1">
    <location>
        <begin position="668"/>
        <end position="704"/>
    </location>
</feature>
<feature type="region of interest" description="Disordered" evidence="1">
    <location>
        <begin position="585"/>
        <end position="614"/>
    </location>
</feature>
<feature type="compositionally biased region" description="Basic and acidic residues" evidence="1">
    <location>
        <begin position="684"/>
        <end position="699"/>
    </location>
</feature>
<feature type="region of interest" description="Disordered" evidence="1">
    <location>
        <begin position="178"/>
        <end position="197"/>
    </location>
</feature>
<comment type="caution">
    <text evidence="2">The sequence shown here is derived from an EMBL/GenBank/DDBJ whole genome shotgun (WGS) entry which is preliminary data.</text>
</comment>
<evidence type="ECO:0000313" key="3">
    <source>
        <dbReference type="Proteomes" id="UP000265515"/>
    </source>
</evidence>
<feature type="region of interest" description="Disordered" evidence="1">
    <location>
        <begin position="505"/>
        <end position="542"/>
    </location>
</feature>
<feature type="compositionally biased region" description="Low complexity" evidence="1">
    <location>
        <begin position="178"/>
        <end position="189"/>
    </location>
</feature>
<dbReference type="EMBL" id="BFEA01000231">
    <property type="protein sequence ID" value="GBG75775.1"/>
    <property type="molecule type" value="Genomic_DNA"/>
</dbReference>
<accession>A0A388L0G0</accession>
<feature type="compositionally biased region" description="Polar residues" evidence="1">
    <location>
        <begin position="517"/>
        <end position="535"/>
    </location>
</feature>
<evidence type="ECO:0000256" key="1">
    <source>
        <dbReference type="SAM" id="MobiDB-lite"/>
    </source>
</evidence>
<dbReference type="AlphaFoldDB" id="A0A388L0G0"/>
<feature type="region of interest" description="Disordered" evidence="1">
    <location>
        <begin position="326"/>
        <end position="369"/>
    </location>
</feature>
<dbReference type="SUPFAM" id="SSF48371">
    <property type="entry name" value="ARM repeat"/>
    <property type="match status" value="1"/>
</dbReference>
<keyword evidence="3" id="KW-1185">Reference proteome</keyword>
<feature type="compositionally biased region" description="Gly residues" evidence="1">
    <location>
        <begin position="115"/>
        <end position="139"/>
    </location>
</feature>
<organism evidence="2 3">
    <name type="scientific">Chara braunii</name>
    <name type="common">Braun's stonewort</name>
    <dbReference type="NCBI Taxonomy" id="69332"/>
    <lineage>
        <taxon>Eukaryota</taxon>
        <taxon>Viridiplantae</taxon>
        <taxon>Streptophyta</taxon>
        <taxon>Charophyceae</taxon>
        <taxon>Charales</taxon>
        <taxon>Characeae</taxon>
        <taxon>Chara</taxon>
    </lineage>
</organism>
<reference evidence="2 3" key="1">
    <citation type="journal article" date="2018" name="Cell">
        <title>The Chara Genome: Secondary Complexity and Implications for Plant Terrestrialization.</title>
        <authorList>
            <person name="Nishiyama T."/>
            <person name="Sakayama H."/>
            <person name="Vries J.D."/>
            <person name="Buschmann H."/>
            <person name="Saint-Marcoux D."/>
            <person name="Ullrich K.K."/>
            <person name="Haas F.B."/>
            <person name="Vanderstraeten L."/>
            <person name="Becker D."/>
            <person name="Lang D."/>
            <person name="Vosolsobe S."/>
            <person name="Rombauts S."/>
            <person name="Wilhelmsson P.K.I."/>
            <person name="Janitza P."/>
            <person name="Kern R."/>
            <person name="Heyl A."/>
            <person name="Rumpler F."/>
            <person name="Villalobos L.I.A.C."/>
            <person name="Clay J.M."/>
            <person name="Skokan R."/>
            <person name="Toyoda A."/>
            <person name="Suzuki Y."/>
            <person name="Kagoshima H."/>
            <person name="Schijlen E."/>
            <person name="Tajeshwar N."/>
            <person name="Catarino B."/>
            <person name="Hetherington A.J."/>
            <person name="Saltykova A."/>
            <person name="Bonnot C."/>
            <person name="Breuninger H."/>
            <person name="Symeonidi A."/>
            <person name="Radhakrishnan G.V."/>
            <person name="Van Nieuwerburgh F."/>
            <person name="Deforce D."/>
            <person name="Chang C."/>
            <person name="Karol K.G."/>
            <person name="Hedrich R."/>
            <person name="Ulvskov P."/>
            <person name="Glockner G."/>
            <person name="Delwiche C.F."/>
            <person name="Petrasek J."/>
            <person name="Van de Peer Y."/>
            <person name="Friml J."/>
            <person name="Beilby M."/>
            <person name="Dolan L."/>
            <person name="Kohara Y."/>
            <person name="Sugano S."/>
            <person name="Fujiyama A."/>
            <person name="Delaux P.-M."/>
            <person name="Quint M."/>
            <person name="TheiBen G."/>
            <person name="Hagemann M."/>
            <person name="Harholt J."/>
            <person name="Dunand C."/>
            <person name="Zachgo S."/>
            <person name="Langdale J."/>
            <person name="Maumus F."/>
            <person name="Straeten D.V.D."/>
            <person name="Gould S.B."/>
            <person name="Rensing S.A."/>
        </authorList>
    </citation>
    <scope>NUCLEOTIDE SEQUENCE [LARGE SCALE GENOMIC DNA]</scope>
    <source>
        <strain evidence="2 3">S276</strain>
    </source>
</reference>